<dbReference type="GO" id="GO:0005524">
    <property type="term" value="F:ATP binding"/>
    <property type="evidence" value="ECO:0007669"/>
    <property type="project" value="InterPro"/>
</dbReference>
<dbReference type="GO" id="GO:0004672">
    <property type="term" value="F:protein kinase activity"/>
    <property type="evidence" value="ECO:0007669"/>
    <property type="project" value="InterPro"/>
</dbReference>
<gene>
    <name evidence="3" type="ORF">BT96DRAFT_826007</name>
</gene>
<dbReference type="InterPro" id="IPR008266">
    <property type="entry name" value="Tyr_kinase_AS"/>
</dbReference>
<proteinExistence type="predicted"/>
<feature type="compositionally biased region" description="Polar residues" evidence="1">
    <location>
        <begin position="238"/>
        <end position="247"/>
    </location>
</feature>
<keyword evidence="4" id="KW-1185">Reference proteome</keyword>
<accession>A0A6A4HEW9</accession>
<organism evidence="3 4">
    <name type="scientific">Gymnopus androsaceus JB14</name>
    <dbReference type="NCBI Taxonomy" id="1447944"/>
    <lineage>
        <taxon>Eukaryota</taxon>
        <taxon>Fungi</taxon>
        <taxon>Dikarya</taxon>
        <taxon>Basidiomycota</taxon>
        <taxon>Agaricomycotina</taxon>
        <taxon>Agaricomycetes</taxon>
        <taxon>Agaricomycetidae</taxon>
        <taxon>Agaricales</taxon>
        <taxon>Marasmiineae</taxon>
        <taxon>Omphalotaceae</taxon>
        <taxon>Gymnopus</taxon>
    </lineage>
</organism>
<evidence type="ECO:0000256" key="1">
    <source>
        <dbReference type="SAM" id="MobiDB-lite"/>
    </source>
</evidence>
<name>A0A6A4HEW9_9AGAR</name>
<sequence length="384" mass="44310">MQDVKKVVSNANHILGADPLRRFMFGLTVEHYDTRFWYFSRSHVFVTEKVHLHKNFREIIHFALALGLASRVELGYDPTVRRVAGPRYVFAIQDEQYITVAAMSVQKAKYLLGRAPRIFQVRRVTDLTKGEFELEIKVLKDFWIPEDARTDLEMRTYIKTNLQAVNSVPDLKIDDFDDYFVVIEACERIQVPSTQNPGNLVDDNSSNFLRRHTLTQNFNWFHLSHPESRAYDRPPHSSIPQSQLTESVTERDHRRATTNEIAKLTARSHYKNKVHCRTLSEYAGETLEEKKEWSSILMALSKSATALSYMHSAGVVHRDISTGNILIRGNKAKVNDLEYAKILEPQSVSTSHSDPDVKTVSHFTRRASFFSLHYYIGYLILHGH</sequence>
<dbReference type="InterPro" id="IPR000719">
    <property type="entry name" value="Prot_kinase_dom"/>
</dbReference>
<protein>
    <recommendedName>
        <fullName evidence="2">Protein kinase domain-containing protein</fullName>
    </recommendedName>
</protein>
<evidence type="ECO:0000313" key="4">
    <source>
        <dbReference type="Proteomes" id="UP000799118"/>
    </source>
</evidence>
<dbReference type="PROSITE" id="PS00109">
    <property type="entry name" value="PROTEIN_KINASE_TYR"/>
    <property type="match status" value="1"/>
</dbReference>
<reference evidence="3" key="1">
    <citation type="journal article" date="2019" name="Environ. Microbiol.">
        <title>Fungal ecological strategies reflected in gene transcription - a case study of two litter decomposers.</title>
        <authorList>
            <person name="Barbi F."/>
            <person name="Kohler A."/>
            <person name="Barry K."/>
            <person name="Baskaran P."/>
            <person name="Daum C."/>
            <person name="Fauchery L."/>
            <person name="Ihrmark K."/>
            <person name="Kuo A."/>
            <person name="LaButti K."/>
            <person name="Lipzen A."/>
            <person name="Morin E."/>
            <person name="Grigoriev I.V."/>
            <person name="Henrissat B."/>
            <person name="Lindahl B."/>
            <person name="Martin F."/>
        </authorList>
    </citation>
    <scope>NUCLEOTIDE SEQUENCE</scope>
    <source>
        <strain evidence="3">JB14</strain>
    </source>
</reference>
<dbReference type="PANTHER" id="PTHR38248:SF2">
    <property type="entry name" value="FUNK1 11"/>
    <property type="match status" value="1"/>
</dbReference>
<dbReference type="EMBL" id="ML769528">
    <property type="protein sequence ID" value="KAE9395605.1"/>
    <property type="molecule type" value="Genomic_DNA"/>
</dbReference>
<evidence type="ECO:0000259" key="2">
    <source>
        <dbReference type="PROSITE" id="PS50011"/>
    </source>
</evidence>
<dbReference type="InterPro" id="IPR040976">
    <property type="entry name" value="Pkinase_fungal"/>
</dbReference>
<feature type="region of interest" description="Disordered" evidence="1">
    <location>
        <begin position="231"/>
        <end position="255"/>
    </location>
</feature>
<dbReference type="Proteomes" id="UP000799118">
    <property type="component" value="Unassembled WGS sequence"/>
</dbReference>
<dbReference type="Pfam" id="PF17667">
    <property type="entry name" value="Pkinase_fungal"/>
    <property type="match status" value="1"/>
</dbReference>
<dbReference type="SUPFAM" id="SSF56112">
    <property type="entry name" value="Protein kinase-like (PK-like)"/>
    <property type="match status" value="1"/>
</dbReference>
<dbReference type="PROSITE" id="PS50011">
    <property type="entry name" value="PROTEIN_KINASE_DOM"/>
    <property type="match status" value="1"/>
</dbReference>
<dbReference type="AlphaFoldDB" id="A0A6A4HEW9"/>
<dbReference type="InterPro" id="IPR011009">
    <property type="entry name" value="Kinase-like_dom_sf"/>
</dbReference>
<dbReference type="PANTHER" id="PTHR38248">
    <property type="entry name" value="FUNK1 6"/>
    <property type="match status" value="1"/>
</dbReference>
<feature type="domain" description="Protein kinase" evidence="2">
    <location>
        <begin position="104"/>
        <end position="384"/>
    </location>
</feature>
<evidence type="ECO:0000313" key="3">
    <source>
        <dbReference type="EMBL" id="KAE9395605.1"/>
    </source>
</evidence>
<dbReference type="Gene3D" id="1.10.510.10">
    <property type="entry name" value="Transferase(Phosphotransferase) domain 1"/>
    <property type="match status" value="1"/>
</dbReference>
<dbReference type="OrthoDB" id="312874at2759"/>